<gene>
    <name evidence="3" type="ORF">CBR_g29385</name>
</gene>
<dbReference type="InterPro" id="IPR044822">
    <property type="entry name" value="Myb_DNA-bind_4"/>
</dbReference>
<dbReference type="Gene3D" id="1.10.10.60">
    <property type="entry name" value="Homeodomain-like"/>
    <property type="match status" value="1"/>
</dbReference>
<dbReference type="InterPro" id="IPR001005">
    <property type="entry name" value="SANT/Myb"/>
</dbReference>
<proteinExistence type="predicted"/>
<comment type="caution">
    <text evidence="3">The sequence shown here is derived from an EMBL/GenBank/DDBJ whole genome shotgun (WGS) entry which is preliminary data.</text>
</comment>
<feature type="region of interest" description="Disordered" evidence="1">
    <location>
        <begin position="241"/>
        <end position="309"/>
    </location>
</feature>
<reference evidence="3 4" key="1">
    <citation type="journal article" date="2018" name="Cell">
        <title>The Chara Genome: Secondary Complexity and Implications for Plant Terrestrialization.</title>
        <authorList>
            <person name="Nishiyama T."/>
            <person name="Sakayama H."/>
            <person name="Vries J.D."/>
            <person name="Buschmann H."/>
            <person name="Saint-Marcoux D."/>
            <person name="Ullrich K.K."/>
            <person name="Haas F.B."/>
            <person name="Vanderstraeten L."/>
            <person name="Becker D."/>
            <person name="Lang D."/>
            <person name="Vosolsobe S."/>
            <person name="Rombauts S."/>
            <person name="Wilhelmsson P.K.I."/>
            <person name="Janitza P."/>
            <person name="Kern R."/>
            <person name="Heyl A."/>
            <person name="Rumpler F."/>
            <person name="Villalobos L.I.A.C."/>
            <person name="Clay J.M."/>
            <person name="Skokan R."/>
            <person name="Toyoda A."/>
            <person name="Suzuki Y."/>
            <person name="Kagoshima H."/>
            <person name="Schijlen E."/>
            <person name="Tajeshwar N."/>
            <person name="Catarino B."/>
            <person name="Hetherington A.J."/>
            <person name="Saltykova A."/>
            <person name="Bonnot C."/>
            <person name="Breuninger H."/>
            <person name="Symeonidi A."/>
            <person name="Radhakrishnan G.V."/>
            <person name="Van Nieuwerburgh F."/>
            <person name="Deforce D."/>
            <person name="Chang C."/>
            <person name="Karol K.G."/>
            <person name="Hedrich R."/>
            <person name="Ulvskov P."/>
            <person name="Glockner G."/>
            <person name="Delwiche C.F."/>
            <person name="Petrasek J."/>
            <person name="Van de Peer Y."/>
            <person name="Friml J."/>
            <person name="Beilby M."/>
            <person name="Dolan L."/>
            <person name="Kohara Y."/>
            <person name="Sugano S."/>
            <person name="Fujiyama A."/>
            <person name="Delaux P.-M."/>
            <person name="Quint M."/>
            <person name="TheiBen G."/>
            <person name="Hagemann M."/>
            <person name="Harholt J."/>
            <person name="Dunand C."/>
            <person name="Zachgo S."/>
            <person name="Langdale J."/>
            <person name="Maumus F."/>
            <person name="Straeten D.V.D."/>
            <person name="Gould S.B."/>
            <person name="Rensing S.A."/>
        </authorList>
    </citation>
    <scope>NUCLEOTIDE SEQUENCE [LARGE SCALE GENOMIC DNA]</scope>
    <source>
        <strain evidence="3 4">S276</strain>
    </source>
</reference>
<dbReference type="Gramene" id="GBG62185">
    <property type="protein sequence ID" value="GBG62185"/>
    <property type="gene ID" value="CBR_g29385"/>
</dbReference>
<dbReference type="Pfam" id="PF13837">
    <property type="entry name" value="Myb_DNA-bind_4"/>
    <property type="match status" value="1"/>
</dbReference>
<dbReference type="PANTHER" id="PTHR33492">
    <property type="entry name" value="OSJNBA0043A12.37 PROTEIN-RELATED"/>
    <property type="match status" value="1"/>
</dbReference>
<feature type="compositionally biased region" description="Acidic residues" evidence="1">
    <location>
        <begin position="67"/>
        <end position="83"/>
    </location>
</feature>
<dbReference type="PANTHER" id="PTHR33492:SF11">
    <property type="entry name" value="OS04G0670900 PROTEIN"/>
    <property type="match status" value="1"/>
</dbReference>
<evidence type="ECO:0000256" key="1">
    <source>
        <dbReference type="SAM" id="MobiDB-lite"/>
    </source>
</evidence>
<feature type="compositionally biased region" description="Basic and acidic residues" evidence="1">
    <location>
        <begin position="482"/>
        <end position="499"/>
    </location>
</feature>
<evidence type="ECO:0000313" key="4">
    <source>
        <dbReference type="Proteomes" id="UP000265515"/>
    </source>
</evidence>
<feature type="domain" description="Myb-like" evidence="2">
    <location>
        <begin position="122"/>
        <end position="194"/>
    </location>
</feature>
<feature type="region of interest" description="Disordered" evidence="1">
    <location>
        <begin position="1"/>
        <end position="23"/>
    </location>
</feature>
<keyword evidence="4" id="KW-1185">Reference proteome</keyword>
<feature type="region of interest" description="Disordered" evidence="1">
    <location>
        <begin position="451"/>
        <end position="502"/>
    </location>
</feature>
<evidence type="ECO:0000259" key="2">
    <source>
        <dbReference type="PROSITE" id="PS50090"/>
    </source>
</evidence>
<protein>
    <recommendedName>
        <fullName evidence="2">Myb-like domain-containing protein</fullName>
    </recommendedName>
</protein>
<dbReference type="AlphaFoldDB" id="A0A388JWM8"/>
<organism evidence="3 4">
    <name type="scientific">Chara braunii</name>
    <name type="common">Braun's stonewort</name>
    <dbReference type="NCBI Taxonomy" id="69332"/>
    <lineage>
        <taxon>Eukaryota</taxon>
        <taxon>Viridiplantae</taxon>
        <taxon>Streptophyta</taxon>
        <taxon>Charophyceae</taxon>
        <taxon>Charales</taxon>
        <taxon>Characeae</taxon>
        <taxon>Chara</taxon>
    </lineage>
</organism>
<feature type="compositionally biased region" description="Basic residues" evidence="1">
    <location>
        <begin position="472"/>
        <end position="481"/>
    </location>
</feature>
<dbReference type="EMBL" id="BFEA01000026">
    <property type="protein sequence ID" value="GBG62185.1"/>
    <property type="molecule type" value="Genomic_DNA"/>
</dbReference>
<dbReference type="PROSITE" id="PS50090">
    <property type="entry name" value="MYB_LIKE"/>
    <property type="match status" value="1"/>
</dbReference>
<accession>A0A388JWM8</accession>
<name>A0A388JWM8_CHABU</name>
<dbReference type="Proteomes" id="UP000265515">
    <property type="component" value="Unassembled WGS sequence"/>
</dbReference>
<feature type="region of interest" description="Disordered" evidence="1">
    <location>
        <begin position="56"/>
        <end position="124"/>
    </location>
</feature>
<sequence length="959" mass="104636">MPGGAIDGEGDDDERDATEVVGRQFWDDERQRLRSTNTASITRGVARISVGAEEEFQDCAGGGGEEIAADDGGDDNDEDDDGEMEIRPVGRKRGGSTARTKVRESHTGRKGKKCGEESSAGDETKSRDFWTVEHMIALIRAKRDQDSHLAGLGHNYGRMKTKTWKWEDVEKRLVQMGVTSRKAVDCRKKWDNLYQQFKSVHKFMGESGKPNFFTLTPGERRERGFNFRMDERAYSEMKAMSGGDHTIHPTNLADTGAPGGVQLPGTVGGRNDSSGSDVGGGGQDDNRGSTRDSSFSGGGGGGAGKRKNVRQQTFEAMADVMKEHGALMSTTVDSVSKRQCSILTRQCDILEREIQVQKDHYEKVDEANFLMCNALMEIAKAIRERARRGLTRHVEPAKRRIVNVVRRQGARHQPPAAPSSSSSTWSVVHVSQAPQLSAFGTHFFVDDMAPRDASGKAKRNSGSGDGGETQKGRGHIPKSKRPRFDDDSSEHSGDLHGEEESMVNAQGLDVVKRLGFGRDGVSREQLAAVKQGLLGGVAVSLARTPRSAGIVMTDARAARQVSPKVVHVAPRLPIPAQQAGTSGVEKTPSAQKVDTMTGGGRTAAAENTTASGDARRGGDDDDDRPVSAMVKKGVKEDDLEERSKLWIDCDAFWGQGPGKPLREAVGDCTDYFVAIANGDAGAEPPSMLVMPPNDVPRFKIDDPAQRDPALRRAHNVEKVVLRAIHGWIFKSSSRSTGFARAESYVTVDFATDVAGAIWQALEWSRVVSPALVYHTLAMKMDVPLWFAGVKIVDRPEDDDMAARQEATILRLADYWTDAFWCGQWADGSRVKQDRLTRLADCLRVLLSACMWIMRMGGDDDRSHYEASFYASMLAKLALIAAGSYIFNWRRHIVDSANLVLDRLGKAHLTLGDYPHCIPEWADCGLVFGHNAALKNAAEAAKHGWIGSGPLADDDGDDKN</sequence>
<feature type="region of interest" description="Disordered" evidence="1">
    <location>
        <begin position="578"/>
        <end position="625"/>
    </location>
</feature>
<evidence type="ECO:0000313" key="3">
    <source>
        <dbReference type="EMBL" id="GBG62185.1"/>
    </source>
</evidence>